<dbReference type="RefSeq" id="WP_010857810.1">
    <property type="nucleotide sequence ID" value="NZ_KB933398.1"/>
</dbReference>
<evidence type="ECO:0000313" key="1">
    <source>
        <dbReference type="EMBL" id="EON73841.1"/>
    </source>
</evidence>
<dbReference type="HOGENOM" id="CLU_1314175_0_0_9"/>
<dbReference type="OrthoDB" id="2733075at2"/>
<name>R7ZIF7_LYSSH</name>
<dbReference type="EMBL" id="AQPX01000008">
    <property type="protein sequence ID" value="EON73841.1"/>
    <property type="molecule type" value="Genomic_DNA"/>
</dbReference>
<accession>R7ZIF7</accession>
<dbReference type="AlphaFoldDB" id="R7ZIF7"/>
<comment type="caution">
    <text evidence="1">The sequence shown here is derived from an EMBL/GenBank/DDBJ whole genome shotgun (WGS) entry which is preliminary data.</text>
</comment>
<dbReference type="PATRIC" id="fig|1285586.5.peg.857"/>
<sequence>MITESQFWQYLNAQLEIEQIERAYQTERQEAYEGIAPTITGFDNGSGCIYKLACDVEDYAIYLVELDEKQKKRTEHINKRAEILNEAITLLYEDEKVQFEAWRVNSVHSHPEVLNTLKECISFVIERDQIIEVPYEMTVTEWDAQIEEMDDEELFSDYWDRDGSFDEDIRKRRAMEKQYGRVDLSEKALHKYATKYAVKDRFHKSVASY</sequence>
<dbReference type="Proteomes" id="UP000013911">
    <property type="component" value="Unassembled WGS sequence"/>
</dbReference>
<proteinExistence type="predicted"/>
<evidence type="ECO:0000313" key="2">
    <source>
        <dbReference type="Proteomes" id="UP000013911"/>
    </source>
</evidence>
<organism evidence="1 2">
    <name type="scientific">Lysinibacillus sphaericus OT4b.31</name>
    <dbReference type="NCBI Taxonomy" id="1285586"/>
    <lineage>
        <taxon>Bacteria</taxon>
        <taxon>Bacillati</taxon>
        <taxon>Bacillota</taxon>
        <taxon>Bacilli</taxon>
        <taxon>Bacillales</taxon>
        <taxon>Bacillaceae</taxon>
        <taxon>Lysinibacillus</taxon>
    </lineage>
</organism>
<protein>
    <submittedName>
        <fullName evidence="1">Uncharacterized protein</fullName>
    </submittedName>
</protein>
<reference evidence="1 2" key="1">
    <citation type="submission" date="2013-04" db="EMBL/GenBank/DDBJ databases">
        <title>Draft genome of the heavy metal tolerant bacterium Lysinibacillus sphaericus strain OT4b.31.</title>
        <authorList>
            <person name="Pena-Montenegro T.D."/>
            <person name="Dussan J."/>
        </authorList>
    </citation>
    <scope>NUCLEOTIDE SEQUENCE [LARGE SCALE GENOMIC DNA]</scope>
    <source>
        <strain evidence="1 2">OT4b.31</strain>
    </source>
</reference>
<gene>
    <name evidence="1" type="ORF">H131_04229</name>
</gene>